<dbReference type="AlphaFoldDB" id="A0ABD5ZG17"/>
<comment type="caution">
    <text evidence="1">The sequence shown here is derived from an EMBL/GenBank/DDBJ whole genome shotgun (WGS) entry which is preliminary data.</text>
</comment>
<dbReference type="NCBIfam" id="TIGR03172">
    <property type="entry name" value="selenium cofactor biosynthesis protein YqeC"/>
    <property type="match status" value="1"/>
</dbReference>
<organism evidence="1 2">
    <name type="scientific">Haloferax namakaokahaiae</name>
    <dbReference type="NCBI Taxonomy" id="1748331"/>
    <lineage>
        <taxon>Archaea</taxon>
        <taxon>Methanobacteriati</taxon>
        <taxon>Methanobacteriota</taxon>
        <taxon>Stenosarchaea group</taxon>
        <taxon>Halobacteria</taxon>
        <taxon>Halobacteriales</taxon>
        <taxon>Haloferacaceae</taxon>
        <taxon>Haloferax</taxon>
    </lineage>
</organism>
<reference evidence="1 2" key="1">
    <citation type="journal article" date="2019" name="Int. J. Syst. Evol. Microbiol.">
        <title>The Global Catalogue of Microorganisms (GCM) 10K type strain sequencing project: providing services to taxonomists for standard genome sequencing and annotation.</title>
        <authorList>
            <consortium name="The Broad Institute Genomics Platform"/>
            <consortium name="The Broad Institute Genome Sequencing Center for Infectious Disease"/>
            <person name="Wu L."/>
            <person name="Ma J."/>
        </authorList>
    </citation>
    <scope>NUCLEOTIDE SEQUENCE [LARGE SCALE GENOMIC DNA]</scope>
    <source>
        <strain evidence="1 2">DSM 29988</strain>
    </source>
</reference>
<dbReference type="InterPro" id="IPR017587">
    <property type="entry name" value="YqeC"/>
</dbReference>
<keyword evidence="2" id="KW-1185">Reference proteome</keyword>
<dbReference type="Proteomes" id="UP001596481">
    <property type="component" value="Unassembled WGS sequence"/>
</dbReference>
<sequence length="251" mass="26885">MTAEAPTTAPNSALADAVGIGRSELVGVVGAGGIKPFLYRLTEELDAVLTSTVGIPIFDDHVAALAVTEDPVSALENHSRRPLGLVPARQSNERYRGYSTERVDEFAHLTSDQVIVKADGARSRLLKAPDDHEPQLPETTDIVCPLASVKAVGESLTEATVHRPERVASVTECSPGEALSPWDIASVIASHDGGLKCVPRTARVVPVLTMVETASDEMVADRIAGWVREHPRVERVVAVDLTESDPVREVY</sequence>
<evidence type="ECO:0000313" key="1">
    <source>
        <dbReference type="EMBL" id="MFC7204197.1"/>
    </source>
</evidence>
<protein>
    <submittedName>
        <fullName evidence="1">Selenium cofactor biosynthesis protein YqeC</fullName>
    </submittedName>
</protein>
<dbReference type="Pfam" id="PF19842">
    <property type="entry name" value="YqeC"/>
    <property type="match status" value="1"/>
</dbReference>
<accession>A0ABD5ZG17</accession>
<dbReference type="EMBL" id="JBHTAA010000005">
    <property type="protein sequence ID" value="MFC7204197.1"/>
    <property type="molecule type" value="Genomic_DNA"/>
</dbReference>
<dbReference type="RefSeq" id="WP_390223690.1">
    <property type="nucleotide sequence ID" value="NZ_JBHTAA010000005.1"/>
</dbReference>
<gene>
    <name evidence="1" type="primary">yqeC</name>
    <name evidence="1" type="ORF">ACFQJC_11780</name>
</gene>
<proteinExistence type="predicted"/>
<evidence type="ECO:0000313" key="2">
    <source>
        <dbReference type="Proteomes" id="UP001596481"/>
    </source>
</evidence>
<name>A0ABD5ZG17_9EURY</name>